<dbReference type="EMBL" id="CM037155">
    <property type="protein sequence ID" value="KAH7847036.1"/>
    <property type="molecule type" value="Genomic_DNA"/>
</dbReference>
<keyword evidence="2" id="KW-1185">Reference proteome</keyword>
<sequence>MDFLVIEMGWKPAAIARVPSVLSWTIPRCSVIEVLLTKKDVSLAFPLFLSKAKSINSGTSLSPSKRKMFPNCWIFSLEKFTRKRVGAFQLHVWKPFVYILLILSALPAYDRPPLTGTIFNAILALPQLATISGELQPIDGFPAAVFGMISLFYKRNIVPKIATLRELNVPASTLSYLVTYHPIVLLYSFKKFDKTVKKVVETVHKPLRVVFVDVLMMMFGLSKSTWEHKMEVFRKCGWSEDDLKLALEKCPRCMKLSEKKIMSAMDLLVNEMGWKPAAIAKVPGVLRFSVKRRIIPRCLVLKVLISKGLISKDLSISYVLTMSEKFFLDRFVTKYAEAVPQLLDVFNGKVSLAELGIKSEETIVASQLHV</sequence>
<dbReference type="Proteomes" id="UP000828048">
    <property type="component" value="Chromosome 5"/>
</dbReference>
<gene>
    <name evidence="1" type="ORF">Vadar_021141</name>
</gene>
<evidence type="ECO:0000313" key="2">
    <source>
        <dbReference type="Proteomes" id="UP000828048"/>
    </source>
</evidence>
<protein>
    <submittedName>
        <fullName evidence="1">Uncharacterized protein</fullName>
    </submittedName>
</protein>
<accession>A0ACB7Y0J8</accession>
<organism evidence="1 2">
    <name type="scientific">Vaccinium darrowii</name>
    <dbReference type="NCBI Taxonomy" id="229202"/>
    <lineage>
        <taxon>Eukaryota</taxon>
        <taxon>Viridiplantae</taxon>
        <taxon>Streptophyta</taxon>
        <taxon>Embryophyta</taxon>
        <taxon>Tracheophyta</taxon>
        <taxon>Spermatophyta</taxon>
        <taxon>Magnoliopsida</taxon>
        <taxon>eudicotyledons</taxon>
        <taxon>Gunneridae</taxon>
        <taxon>Pentapetalae</taxon>
        <taxon>asterids</taxon>
        <taxon>Ericales</taxon>
        <taxon>Ericaceae</taxon>
        <taxon>Vaccinioideae</taxon>
        <taxon>Vaccinieae</taxon>
        <taxon>Vaccinium</taxon>
    </lineage>
</organism>
<name>A0ACB7Y0J8_9ERIC</name>
<evidence type="ECO:0000313" key="1">
    <source>
        <dbReference type="EMBL" id="KAH7847036.1"/>
    </source>
</evidence>
<reference evidence="1 2" key="1">
    <citation type="journal article" date="2021" name="Hortic Res">
        <title>High-quality reference genome and annotation aids understanding of berry development for evergreen blueberry (Vaccinium darrowii).</title>
        <authorList>
            <person name="Yu J."/>
            <person name="Hulse-Kemp A.M."/>
            <person name="Babiker E."/>
            <person name="Staton M."/>
        </authorList>
    </citation>
    <scope>NUCLEOTIDE SEQUENCE [LARGE SCALE GENOMIC DNA]</scope>
    <source>
        <strain evidence="2">cv. NJ 8807/NJ 8810</strain>
        <tissue evidence="1">Young leaf</tissue>
    </source>
</reference>
<comment type="caution">
    <text evidence="1">The sequence shown here is derived from an EMBL/GenBank/DDBJ whole genome shotgun (WGS) entry which is preliminary data.</text>
</comment>
<proteinExistence type="predicted"/>